<organism evidence="2 3">
    <name type="scientific">Paramecium primaurelia</name>
    <dbReference type="NCBI Taxonomy" id="5886"/>
    <lineage>
        <taxon>Eukaryota</taxon>
        <taxon>Sar</taxon>
        <taxon>Alveolata</taxon>
        <taxon>Ciliophora</taxon>
        <taxon>Intramacronucleata</taxon>
        <taxon>Oligohymenophorea</taxon>
        <taxon>Peniculida</taxon>
        <taxon>Parameciidae</taxon>
        <taxon>Paramecium</taxon>
    </lineage>
</organism>
<evidence type="ECO:0000256" key="1">
    <source>
        <dbReference type="SAM" id="Coils"/>
    </source>
</evidence>
<keyword evidence="1" id="KW-0175">Coiled coil</keyword>
<protein>
    <submittedName>
        <fullName evidence="2">Uncharacterized protein</fullName>
    </submittedName>
</protein>
<evidence type="ECO:0000313" key="2">
    <source>
        <dbReference type="EMBL" id="CAD8062845.1"/>
    </source>
</evidence>
<evidence type="ECO:0000313" key="3">
    <source>
        <dbReference type="Proteomes" id="UP000688137"/>
    </source>
</evidence>
<dbReference type="EMBL" id="CAJJDM010000033">
    <property type="protein sequence ID" value="CAD8062845.1"/>
    <property type="molecule type" value="Genomic_DNA"/>
</dbReference>
<keyword evidence="3" id="KW-1185">Reference proteome</keyword>
<accession>A0A8S1L9F5</accession>
<dbReference type="Proteomes" id="UP000688137">
    <property type="component" value="Unassembled WGS sequence"/>
</dbReference>
<reference evidence="2" key="1">
    <citation type="submission" date="2021-01" db="EMBL/GenBank/DDBJ databases">
        <authorList>
            <consortium name="Genoscope - CEA"/>
            <person name="William W."/>
        </authorList>
    </citation>
    <scope>NUCLEOTIDE SEQUENCE</scope>
</reference>
<comment type="caution">
    <text evidence="2">The sequence shown here is derived from an EMBL/GenBank/DDBJ whole genome shotgun (WGS) entry which is preliminary data.</text>
</comment>
<dbReference type="AlphaFoldDB" id="A0A8S1L9F5"/>
<gene>
    <name evidence="2" type="ORF">PPRIM_AZ9-3.1.T0340020</name>
</gene>
<feature type="coiled-coil region" evidence="1">
    <location>
        <begin position="468"/>
        <end position="495"/>
    </location>
</feature>
<name>A0A8S1L9F5_PARPR</name>
<sequence length="574" mass="69286">MKQSIISPVNQLNSPSISHFRSQTSGSGVFDQSRILEETTEKFQRSWMMLENVEQLKSLRYTLKQTLTEPNLHQDCQLSGTLISGKVYKVTPMEFYYCNIPTKGYKSPLNCTVYCDGEFHIMISFNSPFPTKFNCDQVIRNRTWTVRHNGEEKLNLAFVARKQTDIKFMIYYGQTDSFKKMIRISSNHERVQKNEEIQKIPQFIVNQNKIQAFKKVNKYEMEVSRSDRFLQVLKTRNLQKKAIVEANQQKNLDFKAKEWAHDEYKLITLTLRKRERRTEQTFLWCELLHYIKCVDKLYYMLQQRRKQLKKNKLMIISIQLRIRKFREDHKLNRENLNYRTIGQTMMALKMFCRQSKRRIINNSLILVLPLLKQRANLYMFKKKALITSGKLQLIRVNLNQFVKNVREYKARMIQKWDQYTMKIHQYSSLYKTDKRFITWVRILYEKGYQIYFQNLFITLLMRDRYRSHIKEQREIMKYRQEMKTAKLQLKFARETVDMLTLRQRIFKLSNDIYAMQLKNQFFIHSDVERFVSAIIEQSSFIFQDEDSIQIGNERSSRLRVSLKRQKTLRISRKS</sequence>
<proteinExistence type="predicted"/>